<gene>
    <name evidence="5" type="ORF">I2488_00855</name>
</gene>
<dbReference type="Pfam" id="PF07992">
    <property type="entry name" value="Pyr_redox_2"/>
    <property type="match status" value="1"/>
</dbReference>
<keyword evidence="2" id="KW-0285">Flavoprotein</keyword>
<dbReference type="Proteomes" id="UP000600799">
    <property type="component" value="Unassembled WGS sequence"/>
</dbReference>
<dbReference type="InterPro" id="IPR036188">
    <property type="entry name" value="FAD/NAD-bd_sf"/>
</dbReference>
<dbReference type="PRINTS" id="PR00469">
    <property type="entry name" value="PNDRDTASEII"/>
</dbReference>
<dbReference type="InterPro" id="IPR050097">
    <property type="entry name" value="Ferredoxin-NADP_redctase_2"/>
</dbReference>
<evidence type="ECO:0000313" key="5">
    <source>
        <dbReference type="EMBL" id="MBF9149541.1"/>
    </source>
</evidence>
<evidence type="ECO:0000313" key="6">
    <source>
        <dbReference type="Proteomes" id="UP000600799"/>
    </source>
</evidence>
<accession>A0ABS0HC50</accession>
<dbReference type="PANTHER" id="PTHR48105">
    <property type="entry name" value="THIOREDOXIN REDUCTASE 1-RELATED-RELATED"/>
    <property type="match status" value="1"/>
</dbReference>
<comment type="caution">
    <text evidence="5">The sequence shown here is derived from an EMBL/GenBank/DDBJ whole genome shotgun (WGS) entry which is preliminary data.</text>
</comment>
<evidence type="ECO:0000256" key="1">
    <source>
        <dbReference type="ARBA" id="ARBA00018719"/>
    </source>
</evidence>
<evidence type="ECO:0000259" key="4">
    <source>
        <dbReference type="Pfam" id="PF07992"/>
    </source>
</evidence>
<proteinExistence type="predicted"/>
<feature type="domain" description="FAD/NAD(P)-binding" evidence="4">
    <location>
        <begin position="7"/>
        <end position="286"/>
    </location>
</feature>
<dbReference type="RefSeq" id="WP_196273917.1">
    <property type="nucleotide sequence ID" value="NZ_JADQDC010000001.1"/>
</dbReference>
<dbReference type="EMBL" id="JADQDC010000001">
    <property type="protein sequence ID" value="MBF9149541.1"/>
    <property type="molecule type" value="Genomic_DNA"/>
</dbReference>
<dbReference type="InterPro" id="IPR023753">
    <property type="entry name" value="FAD/NAD-binding_dom"/>
</dbReference>
<evidence type="ECO:0000256" key="3">
    <source>
        <dbReference type="ARBA" id="ARBA00023002"/>
    </source>
</evidence>
<name>A0ABS0HC50_9SPHN</name>
<dbReference type="SUPFAM" id="SSF51905">
    <property type="entry name" value="FAD/NAD(P)-binding domain"/>
    <property type="match status" value="1"/>
</dbReference>
<sequence>MDTRPLDCLIIGAGPAGLTAAIYLARFHLRIALVDAGHSRAALIPRTHNHAGYPGGIAGEALLRLMREQAGEFGVRVERGLIEQLVRQGEHFLAVAGDRQWQARTVLLATGVVNNRPPMAPEVHHEALRRGLLRYCPVCDGYEASDQRIAVIGTGEHGHNEALFLRGFSAEVTLIAPEGQHGIADGHREALTQAGVALVDGPCQPLRIAGDTIVVPTPADELAFDTVYPALGSIIRSDLALSLGVKANDEGCIEIDPHQRTSVAGLYAAGDVTRGLDQISHAMGQAGVAATAIRNDLAKSQPILRERSLQGAQATMRPG</sequence>
<reference evidence="5 6" key="1">
    <citation type="submission" date="2020-11" db="EMBL/GenBank/DDBJ databases">
        <title>The genome sequence of Novosphingobium sp. 1Y9A.</title>
        <authorList>
            <person name="Liu Y."/>
        </authorList>
    </citation>
    <scope>NUCLEOTIDE SEQUENCE [LARGE SCALE GENOMIC DNA]</scope>
    <source>
        <strain evidence="5 6">1Y9A</strain>
    </source>
</reference>
<dbReference type="PRINTS" id="PR00368">
    <property type="entry name" value="FADPNR"/>
</dbReference>
<dbReference type="Gene3D" id="3.50.50.60">
    <property type="entry name" value="FAD/NAD(P)-binding domain"/>
    <property type="match status" value="2"/>
</dbReference>
<evidence type="ECO:0000256" key="2">
    <source>
        <dbReference type="ARBA" id="ARBA00022630"/>
    </source>
</evidence>
<protein>
    <recommendedName>
        <fullName evidence="1">Thioredoxin reductase</fullName>
    </recommendedName>
</protein>
<keyword evidence="6" id="KW-1185">Reference proteome</keyword>
<keyword evidence="3" id="KW-0560">Oxidoreductase</keyword>
<organism evidence="5 6">
    <name type="scientific">Novosphingobium jiangmenense</name>
    <dbReference type="NCBI Taxonomy" id="2791981"/>
    <lineage>
        <taxon>Bacteria</taxon>
        <taxon>Pseudomonadati</taxon>
        <taxon>Pseudomonadota</taxon>
        <taxon>Alphaproteobacteria</taxon>
        <taxon>Sphingomonadales</taxon>
        <taxon>Sphingomonadaceae</taxon>
        <taxon>Novosphingobium</taxon>
    </lineage>
</organism>